<dbReference type="Proteomes" id="UP000252167">
    <property type="component" value="Unassembled WGS sequence"/>
</dbReference>
<keyword evidence="10" id="KW-0067">ATP-binding</keyword>
<comment type="caution">
    <text evidence="16">The sequence shown here is derived from an EMBL/GenBank/DDBJ whole genome shotgun (WGS) entry which is preliminary data.</text>
</comment>
<keyword evidence="8" id="KW-0547">Nucleotide-binding</keyword>
<dbReference type="SMART" id="SM00387">
    <property type="entry name" value="HATPase_c"/>
    <property type="match status" value="1"/>
</dbReference>
<keyword evidence="12" id="KW-0902">Two-component regulatory system</keyword>
<protein>
    <recommendedName>
        <fullName evidence="3">histidine kinase</fullName>
        <ecNumber evidence="3">2.7.13.3</ecNumber>
    </recommendedName>
</protein>
<evidence type="ECO:0000256" key="2">
    <source>
        <dbReference type="ARBA" id="ARBA00004651"/>
    </source>
</evidence>
<evidence type="ECO:0000256" key="7">
    <source>
        <dbReference type="ARBA" id="ARBA00022692"/>
    </source>
</evidence>
<organism evidence="16 17">
    <name type="scientific">Glutamicibacter soli</name>
    <dbReference type="NCBI Taxonomy" id="453836"/>
    <lineage>
        <taxon>Bacteria</taxon>
        <taxon>Bacillati</taxon>
        <taxon>Actinomycetota</taxon>
        <taxon>Actinomycetes</taxon>
        <taxon>Micrococcales</taxon>
        <taxon>Micrococcaceae</taxon>
        <taxon>Glutamicibacter</taxon>
    </lineage>
</organism>
<evidence type="ECO:0000256" key="11">
    <source>
        <dbReference type="ARBA" id="ARBA00022989"/>
    </source>
</evidence>
<dbReference type="InterPro" id="IPR029151">
    <property type="entry name" value="Sensor-like_sf"/>
</dbReference>
<comment type="subcellular location">
    <subcellularLocation>
        <location evidence="2">Cell membrane</location>
        <topology evidence="2">Multi-pass membrane protein</topology>
    </subcellularLocation>
</comment>
<evidence type="ECO:0000256" key="4">
    <source>
        <dbReference type="ARBA" id="ARBA00022475"/>
    </source>
</evidence>
<evidence type="ECO:0000256" key="6">
    <source>
        <dbReference type="ARBA" id="ARBA00022679"/>
    </source>
</evidence>
<dbReference type="Pfam" id="PF14689">
    <property type="entry name" value="SPOB_a"/>
    <property type="match status" value="1"/>
</dbReference>
<dbReference type="SUPFAM" id="SSF55890">
    <property type="entry name" value="Sporulation response regulatory protein Spo0B"/>
    <property type="match status" value="1"/>
</dbReference>
<feature type="transmembrane region" description="Helical" evidence="14">
    <location>
        <begin position="22"/>
        <end position="46"/>
    </location>
</feature>
<evidence type="ECO:0000256" key="5">
    <source>
        <dbReference type="ARBA" id="ARBA00022553"/>
    </source>
</evidence>
<evidence type="ECO:0000256" key="14">
    <source>
        <dbReference type="SAM" id="Phobius"/>
    </source>
</evidence>
<dbReference type="PANTHER" id="PTHR45436">
    <property type="entry name" value="SENSOR HISTIDINE KINASE YKOH"/>
    <property type="match status" value="1"/>
</dbReference>
<dbReference type="Gene3D" id="1.10.287.130">
    <property type="match status" value="1"/>
</dbReference>
<dbReference type="InterPro" id="IPR016120">
    <property type="entry name" value="Sig_transdc_His_kin_SpoOB"/>
</dbReference>
<feature type="transmembrane region" description="Helical" evidence="14">
    <location>
        <begin position="181"/>
        <end position="204"/>
    </location>
</feature>
<keyword evidence="6" id="KW-0808">Transferase</keyword>
<dbReference type="InterPro" id="IPR005467">
    <property type="entry name" value="His_kinase_dom"/>
</dbReference>
<dbReference type="SUPFAM" id="SSF55874">
    <property type="entry name" value="ATPase domain of HSP90 chaperone/DNA topoisomerase II/histidine kinase"/>
    <property type="match status" value="1"/>
</dbReference>
<dbReference type="GO" id="GO:0005886">
    <property type="term" value="C:plasma membrane"/>
    <property type="evidence" value="ECO:0007669"/>
    <property type="project" value="UniProtKB-SubCell"/>
</dbReference>
<feature type="domain" description="Histidine kinase" evidence="15">
    <location>
        <begin position="432"/>
        <end position="535"/>
    </location>
</feature>
<accession>A0A365YIZ5</accession>
<evidence type="ECO:0000256" key="13">
    <source>
        <dbReference type="ARBA" id="ARBA00023136"/>
    </source>
</evidence>
<dbReference type="EC" id="2.7.13.3" evidence="3"/>
<dbReference type="InterPro" id="IPR039506">
    <property type="entry name" value="SPOB_a"/>
</dbReference>
<keyword evidence="7 14" id="KW-0812">Transmembrane</keyword>
<reference evidence="16 17" key="1">
    <citation type="submission" date="2018-01" db="EMBL/GenBank/DDBJ databases">
        <title>Glutamicibacter soli strain NHPC-3 Whole genome sequence and assembly.</title>
        <authorList>
            <person name="Choudhury P."/>
            <person name="Gupta D."/>
            <person name="Sengupta K."/>
            <person name="Jawed A."/>
            <person name="Sultana N."/>
            <person name="Saha P."/>
        </authorList>
    </citation>
    <scope>NUCLEOTIDE SEQUENCE [LARGE SCALE GENOMIC DNA]</scope>
    <source>
        <strain evidence="16 17">NHPC-3</strain>
    </source>
</reference>
<keyword evidence="13 14" id="KW-0472">Membrane</keyword>
<dbReference type="InterPro" id="IPR033463">
    <property type="entry name" value="sCache_3"/>
</dbReference>
<evidence type="ECO:0000256" key="10">
    <source>
        <dbReference type="ARBA" id="ARBA00022840"/>
    </source>
</evidence>
<dbReference type="InterPro" id="IPR050428">
    <property type="entry name" value="TCS_sensor_his_kinase"/>
</dbReference>
<keyword evidence="11 14" id="KW-1133">Transmembrane helix</keyword>
<evidence type="ECO:0000313" key="17">
    <source>
        <dbReference type="Proteomes" id="UP000252167"/>
    </source>
</evidence>
<dbReference type="PANTHER" id="PTHR45436:SF5">
    <property type="entry name" value="SENSOR HISTIDINE KINASE TRCS"/>
    <property type="match status" value="1"/>
</dbReference>
<evidence type="ECO:0000256" key="8">
    <source>
        <dbReference type="ARBA" id="ARBA00022741"/>
    </source>
</evidence>
<evidence type="ECO:0000256" key="9">
    <source>
        <dbReference type="ARBA" id="ARBA00022777"/>
    </source>
</evidence>
<evidence type="ECO:0000256" key="3">
    <source>
        <dbReference type="ARBA" id="ARBA00012438"/>
    </source>
</evidence>
<evidence type="ECO:0000256" key="1">
    <source>
        <dbReference type="ARBA" id="ARBA00000085"/>
    </source>
</evidence>
<dbReference type="InterPro" id="IPR004358">
    <property type="entry name" value="Sig_transdc_His_kin-like_C"/>
</dbReference>
<dbReference type="PROSITE" id="PS50109">
    <property type="entry name" value="HIS_KIN"/>
    <property type="match status" value="1"/>
</dbReference>
<dbReference type="InterPro" id="IPR003594">
    <property type="entry name" value="HATPase_dom"/>
</dbReference>
<dbReference type="AlphaFoldDB" id="A0A365YIZ5"/>
<dbReference type="GO" id="GO:0005524">
    <property type="term" value="F:ATP binding"/>
    <property type="evidence" value="ECO:0007669"/>
    <property type="project" value="UniProtKB-KW"/>
</dbReference>
<proteinExistence type="predicted"/>
<dbReference type="GO" id="GO:0000155">
    <property type="term" value="F:phosphorelay sensor kinase activity"/>
    <property type="evidence" value="ECO:0007669"/>
    <property type="project" value="InterPro"/>
</dbReference>
<keyword evidence="4" id="KW-1003">Cell membrane</keyword>
<keyword evidence="9 16" id="KW-0418">Kinase</keyword>
<keyword evidence="17" id="KW-1185">Reference proteome</keyword>
<dbReference type="Gene3D" id="3.30.450.20">
    <property type="entry name" value="PAS domain"/>
    <property type="match status" value="2"/>
</dbReference>
<dbReference type="RefSeq" id="WP_113606645.1">
    <property type="nucleotide sequence ID" value="NZ_POAF01000002.1"/>
</dbReference>
<evidence type="ECO:0000259" key="15">
    <source>
        <dbReference type="PROSITE" id="PS50109"/>
    </source>
</evidence>
<evidence type="ECO:0000256" key="12">
    <source>
        <dbReference type="ARBA" id="ARBA00023012"/>
    </source>
</evidence>
<comment type="catalytic activity">
    <reaction evidence="1">
        <text>ATP + protein L-histidine = ADP + protein N-phospho-L-histidine.</text>
        <dbReference type="EC" id="2.7.13.3"/>
    </reaction>
</comment>
<sequence>MPAAGAPASAGPRFKFTLAGQYLILQLLLICVVLVGVIALTVGQAIDSFEESEGRRSLSAAESLAANPLLRTLLPDAEPRQGAALPAMAETVRSVSGLRFVSISGSDGVILTSSRPEDIGTKAMPPESTVLAGRAWTGDVKRGGNRVLVAQVPVYDLGSEMVGFVSVGQNYPSTEEIFSEVAPTTAVVLLVSVLLGGVGSVLLSRRVKKQTLGMEPAEIAGLVEYREALLHGVREGVVSIGSDRRITLVNDEARHLLELPAQCVGRTLEELDVPKAVSQALMIEQPIPDRQMLVGEKVIVFNRMLVSSSGRDLGSVTTLRDRTDLTLLEQELGDTKATTDMLRAQTHEFANQLHTISGLVQLREYAEVVNFIDGVSFSRSRIFEDIAARIADPTIAALLIAKTSVATEKGIKVQLGEESRLERCDDELARDLTTVIGNLLDNAMDAVGETSDPAIRISVAGTGGQVTVVVRDNGVGINEAELAEIFTQGYSTKDSSSAGGRGFGLALTRLVCRRRSGDVQAVNDDGARFTATLRK</sequence>
<name>A0A365YIZ5_9MICC</name>
<dbReference type="SUPFAM" id="SSF103190">
    <property type="entry name" value="Sensory domain-like"/>
    <property type="match status" value="1"/>
</dbReference>
<dbReference type="EMBL" id="POAF01000002">
    <property type="protein sequence ID" value="RBM02642.1"/>
    <property type="molecule type" value="Genomic_DNA"/>
</dbReference>
<dbReference type="Gene3D" id="3.30.565.10">
    <property type="entry name" value="Histidine kinase-like ATPase, C-terminal domain"/>
    <property type="match status" value="1"/>
</dbReference>
<dbReference type="Pfam" id="PF17203">
    <property type="entry name" value="sCache_3_2"/>
    <property type="match status" value="1"/>
</dbReference>
<gene>
    <name evidence="16" type="ORF">C1H84_04180</name>
</gene>
<dbReference type="InterPro" id="IPR036890">
    <property type="entry name" value="HATPase_C_sf"/>
</dbReference>
<evidence type="ECO:0000313" key="16">
    <source>
        <dbReference type="EMBL" id="RBM02642.1"/>
    </source>
</evidence>
<dbReference type="PRINTS" id="PR00344">
    <property type="entry name" value="BCTRLSENSOR"/>
</dbReference>
<dbReference type="Pfam" id="PF02518">
    <property type="entry name" value="HATPase_c"/>
    <property type="match status" value="1"/>
</dbReference>
<keyword evidence="5" id="KW-0597">Phosphoprotein</keyword>